<sequence length="130" mass="14694">MTDYRNDTQDHSPNTPSGGPATTPRGTRVTPEDTTSATYLAETTHREAMTRDLMELGRWLTEHPEMPNKRLKPIRSAKELEPGVYFNLGTGMVDRIFRPQHVPLGHKLFRINTDPAAPVEELRRKVMGGK</sequence>
<proteinExistence type="predicted"/>
<evidence type="ECO:0000256" key="1">
    <source>
        <dbReference type="SAM" id="MobiDB-lite"/>
    </source>
</evidence>
<feature type="compositionally biased region" description="Basic and acidic residues" evidence="1">
    <location>
        <begin position="1"/>
        <end position="10"/>
    </location>
</feature>
<protein>
    <submittedName>
        <fullName evidence="2">Uncharacterized protein</fullName>
    </submittedName>
</protein>
<gene>
    <name evidence="2" type="ORF">AVDCRST_MAG05-4154</name>
</gene>
<dbReference type="EMBL" id="CADCVM010000452">
    <property type="protein sequence ID" value="CAA9528024.1"/>
    <property type="molecule type" value="Genomic_DNA"/>
</dbReference>
<reference evidence="2" key="1">
    <citation type="submission" date="2020-02" db="EMBL/GenBank/DDBJ databases">
        <authorList>
            <person name="Meier V. D."/>
        </authorList>
    </citation>
    <scope>NUCLEOTIDE SEQUENCE</scope>
    <source>
        <strain evidence="2">AVDCRST_MAG05</strain>
    </source>
</reference>
<organism evidence="2">
    <name type="scientific">uncultured Rubrobacteraceae bacterium</name>
    <dbReference type="NCBI Taxonomy" id="349277"/>
    <lineage>
        <taxon>Bacteria</taxon>
        <taxon>Bacillati</taxon>
        <taxon>Actinomycetota</taxon>
        <taxon>Rubrobacteria</taxon>
        <taxon>Rubrobacterales</taxon>
        <taxon>Rubrobacteraceae</taxon>
        <taxon>environmental samples</taxon>
    </lineage>
</organism>
<feature type="region of interest" description="Disordered" evidence="1">
    <location>
        <begin position="1"/>
        <end position="48"/>
    </location>
</feature>
<dbReference type="AlphaFoldDB" id="A0A6J4TPF8"/>
<accession>A0A6J4TPF8</accession>
<name>A0A6J4TPF8_9ACTN</name>
<evidence type="ECO:0000313" key="2">
    <source>
        <dbReference type="EMBL" id="CAA9528024.1"/>
    </source>
</evidence>